<evidence type="ECO:0000313" key="8">
    <source>
        <dbReference type="EMBL" id="CAD7654943.1"/>
    </source>
</evidence>
<protein>
    <recommendedName>
        <fullName evidence="4">Dihydrolipoamide acetyltransferase component of pyruvate dehydrogenase complex</fullName>
        <ecNumber evidence="4">2.3.1.-</ecNumber>
    </recommendedName>
</protein>
<accession>A0A7R9QRZ0</accession>
<evidence type="ECO:0000256" key="1">
    <source>
        <dbReference type="ARBA" id="ARBA00007317"/>
    </source>
</evidence>
<dbReference type="Proteomes" id="UP000728032">
    <property type="component" value="Unassembled WGS sequence"/>
</dbReference>
<dbReference type="InterPro" id="IPR011053">
    <property type="entry name" value="Single_hybrid_motif"/>
</dbReference>
<feature type="domain" description="Peripheral subunit-binding (PSBD)" evidence="7">
    <location>
        <begin position="117"/>
        <end position="154"/>
    </location>
</feature>
<organism evidence="8">
    <name type="scientific">Oppiella nova</name>
    <dbReference type="NCBI Taxonomy" id="334625"/>
    <lineage>
        <taxon>Eukaryota</taxon>
        <taxon>Metazoa</taxon>
        <taxon>Ecdysozoa</taxon>
        <taxon>Arthropoda</taxon>
        <taxon>Chelicerata</taxon>
        <taxon>Arachnida</taxon>
        <taxon>Acari</taxon>
        <taxon>Acariformes</taxon>
        <taxon>Sarcoptiformes</taxon>
        <taxon>Oribatida</taxon>
        <taxon>Brachypylina</taxon>
        <taxon>Oppioidea</taxon>
        <taxon>Oppiidae</taxon>
        <taxon>Oppiella</taxon>
    </lineage>
</organism>
<dbReference type="InterPro" id="IPR000089">
    <property type="entry name" value="Biotin_lipoyl"/>
</dbReference>
<reference evidence="8" key="1">
    <citation type="submission" date="2020-11" db="EMBL/GenBank/DDBJ databases">
        <authorList>
            <person name="Tran Van P."/>
        </authorList>
    </citation>
    <scope>NUCLEOTIDE SEQUENCE</scope>
</reference>
<evidence type="ECO:0000259" key="7">
    <source>
        <dbReference type="PROSITE" id="PS51826"/>
    </source>
</evidence>
<dbReference type="SUPFAM" id="SSF52777">
    <property type="entry name" value="CoA-dependent acyltransferases"/>
    <property type="match status" value="1"/>
</dbReference>
<dbReference type="PROSITE" id="PS51826">
    <property type="entry name" value="PSBD"/>
    <property type="match status" value="1"/>
</dbReference>
<feature type="compositionally biased region" description="Basic and acidic residues" evidence="5">
    <location>
        <begin position="99"/>
        <end position="109"/>
    </location>
</feature>
<dbReference type="Gene3D" id="3.30.559.10">
    <property type="entry name" value="Chloramphenicol acetyltransferase-like domain"/>
    <property type="match status" value="1"/>
</dbReference>
<dbReference type="OrthoDB" id="537444at2759"/>
<dbReference type="InterPro" id="IPR004167">
    <property type="entry name" value="PSBD"/>
</dbReference>
<dbReference type="SUPFAM" id="SSF47005">
    <property type="entry name" value="Peripheral subunit-binding domain of 2-oxo acid dehydrogenase complex"/>
    <property type="match status" value="1"/>
</dbReference>
<dbReference type="InterPro" id="IPR023213">
    <property type="entry name" value="CAT-like_dom_sf"/>
</dbReference>
<dbReference type="GO" id="GO:0016746">
    <property type="term" value="F:acyltransferase activity"/>
    <property type="evidence" value="ECO:0007669"/>
    <property type="project" value="UniProtKB-KW"/>
</dbReference>
<dbReference type="CDD" id="cd06849">
    <property type="entry name" value="lipoyl_domain"/>
    <property type="match status" value="1"/>
</dbReference>
<name>A0A7R9QRZ0_9ACAR</name>
<keyword evidence="3" id="KW-0809">Transit peptide</keyword>
<dbReference type="FunFam" id="2.40.50.100:FF:000010">
    <property type="entry name" value="Acetyltransferase component of pyruvate dehydrogenase complex"/>
    <property type="match status" value="1"/>
</dbReference>
<evidence type="ECO:0000256" key="3">
    <source>
        <dbReference type="ARBA" id="ARBA00022946"/>
    </source>
</evidence>
<dbReference type="Gene3D" id="2.40.50.100">
    <property type="match status" value="1"/>
</dbReference>
<dbReference type="GO" id="GO:0006086">
    <property type="term" value="P:pyruvate decarboxylation to acetyl-CoA"/>
    <property type="evidence" value="ECO:0007669"/>
    <property type="project" value="InterPro"/>
</dbReference>
<gene>
    <name evidence="8" type="ORF">ONB1V03_LOCUS11588</name>
</gene>
<dbReference type="Pfam" id="PF00364">
    <property type="entry name" value="Biotin_lipoyl"/>
    <property type="match status" value="1"/>
</dbReference>
<evidence type="ECO:0000313" key="9">
    <source>
        <dbReference type="Proteomes" id="UP000728032"/>
    </source>
</evidence>
<feature type="region of interest" description="Disordered" evidence="5">
    <location>
        <begin position="161"/>
        <end position="184"/>
    </location>
</feature>
<feature type="compositionally biased region" description="Basic and acidic residues" evidence="5">
    <location>
        <begin position="161"/>
        <end position="170"/>
    </location>
</feature>
<feature type="region of interest" description="Disordered" evidence="5">
    <location>
        <begin position="79"/>
        <end position="119"/>
    </location>
</feature>
<feature type="domain" description="Lipoyl-binding" evidence="6">
    <location>
        <begin position="1"/>
        <end position="72"/>
    </location>
</feature>
<dbReference type="PROSITE" id="PS50968">
    <property type="entry name" value="BIOTINYL_LIPOYL"/>
    <property type="match status" value="1"/>
</dbReference>
<keyword evidence="2 4" id="KW-0450">Lipoyl</keyword>
<dbReference type="EC" id="2.3.1.-" evidence="4"/>
<dbReference type="SUPFAM" id="SSF51230">
    <property type="entry name" value="Single hybrid motif"/>
    <property type="match status" value="1"/>
</dbReference>
<keyword evidence="4" id="KW-0808">Transferase</keyword>
<keyword evidence="4" id="KW-0012">Acyltransferase</keyword>
<sequence length="423" mass="45685">MPSLSPTMTSGTIVKWVKKEGEPIGAGDLICEVQTDKAVVGLELEEEGVLAKILVPNDTADIKVGTLIGLMVEEGQDWKDVDIPKDTSPPAPQTTSQQKDTKSDDKSDGSSHLSGRLMGPSVKNLLNQYSIDANSVQSSGPQNNIVKEDVLKFIKDNALKPRDMSSDKSHVSAPKASETKTPSKSAEFIDIELSNMRKTIAKRLTQSKSTTPHSYMTIDFSMNGVNDVRRQLKNSGIKVSVNDFIIKAVAIALKKVPQVNSSWNESTSTIQLSPTVDISVAVATPNGLITPIVRNANQLDLETISFTVKGLASKARDGKLQPNEFIGGSFSISNLGMFGVSEFTAVINPPQSAILAIGSSRLVLDESDRTQHLVRVTLSFDGRVIEEDIAAKFLEVLKTVIEDPISLQNSDGTDNRRLNALIS</sequence>
<dbReference type="InterPro" id="IPR045257">
    <property type="entry name" value="E2/Pdx1"/>
</dbReference>
<evidence type="ECO:0000256" key="2">
    <source>
        <dbReference type="ARBA" id="ARBA00022823"/>
    </source>
</evidence>
<dbReference type="InterPro" id="IPR001078">
    <property type="entry name" value="2-oxoacid_DH_actylTfrase"/>
</dbReference>
<dbReference type="AlphaFoldDB" id="A0A7R9QRZ0"/>
<dbReference type="PROSITE" id="PS00189">
    <property type="entry name" value="LIPOYL"/>
    <property type="match status" value="1"/>
</dbReference>
<keyword evidence="9" id="KW-1185">Reference proteome</keyword>
<dbReference type="InterPro" id="IPR003016">
    <property type="entry name" value="2-oxoA_DH_lipoyl-BS"/>
</dbReference>
<dbReference type="GO" id="GO:0005739">
    <property type="term" value="C:mitochondrion"/>
    <property type="evidence" value="ECO:0007669"/>
    <property type="project" value="TreeGrafter"/>
</dbReference>
<dbReference type="PANTHER" id="PTHR23151">
    <property type="entry name" value="DIHYDROLIPOAMIDE ACETYL/SUCCINYL-TRANSFERASE-RELATED"/>
    <property type="match status" value="1"/>
</dbReference>
<dbReference type="EMBL" id="CAJPVJ010008766">
    <property type="protein sequence ID" value="CAG2172130.1"/>
    <property type="molecule type" value="Genomic_DNA"/>
</dbReference>
<dbReference type="Pfam" id="PF00198">
    <property type="entry name" value="2-oxoacid_dh"/>
    <property type="match status" value="1"/>
</dbReference>
<dbReference type="Gene3D" id="4.10.320.10">
    <property type="entry name" value="E3-binding domain"/>
    <property type="match status" value="1"/>
</dbReference>
<evidence type="ECO:0000256" key="5">
    <source>
        <dbReference type="SAM" id="MobiDB-lite"/>
    </source>
</evidence>
<proteinExistence type="inferred from homology"/>
<comment type="cofactor">
    <cofactor evidence="4">
        <name>(R)-lipoate</name>
        <dbReference type="ChEBI" id="CHEBI:83088"/>
    </cofactor>
</comment>
<dbReference type="GO" id="GO:0045254">
    <property type="term" value="C:pyruvate dehydrogenase complex"/>
    <property type="evidence" value="ECO:0007669"/>
    <property type="project" value="InterPro"/>
</dbReference>
<comment type="similarity">
    <text evidence="1 4">Belongs to the 2-oxoacid dehydrogenase family.</text>
</comment>
<evidence type="ECO:0000256" key="4">
    <source>
        <dbReference type="RuleBase" id="RU003423"/>
    </source>
</evidence>
<dbReference type="EMBL" id="OC923591">
    <property type="protein sequence ID" value="CAD7654943.1"/>
    <property type="molecule type" value="Genomic_DNA"/>
</dbReference>
<dbReference type="InterPro" id="IPR036625">
    <property type="entry name" value="E3-bd_dom_sf"/>
</dbReference>
<evidence type="ECO:0000259" key="6">
    <source>
        <dbReference type="PROSITE" id="PS50968"/>
    </source>
</evidence>
<dbReference type="PANTHER" id="PTHR23151:SF90">
    <property type="entry name" value="DIHYDROLIPOYLLYSINE-RESIDUE ACETYLTRANSFERASE COMPONENT OF PYRUVATE DEHYDROGENASE COMPLEX, MITOCHONDRIAL-RELATED"/>
    <property type="match status" value="1"/>
</dbReference>
<dbReference type="Pfam" id="PF02817">
    <property type="entry name" value="E3_binding"/>
    <property type="match status" value="1"/>
</dbReference>